<comment type="caution">
    <text evidence="13">The sequence shown here is derived from an EMBL/GenBank/DDBJ whole genome shotgun (WGS) entry which is preliminary data.</text>
</comment>
<dbReference type="NCBIfam" id="NF011291">
    <property type="entry name" value="PRK14703.1"/>
    <property type="match status" value="1"/>
</dbReference>
<dbReference type="Pfam" id="PF03950">
    <property type="entry name" value="tRNA-synt_1c_C"/>
    <property type="match status" value="1"/>
</dbReference>
<evidence type="ECO:0000256" key="9">
    <source>
        <dbReference type="RuleBase" id="RU363037"/>
    </source>
</evidence>
<keyword evidence="5 8" id="KW-0648">Protein biosynthesis</keyword>
<feature type="domain" description="Glutamyl/glutaminyl-tRNA synthetase class Ib catalytic" evidence="10">
    <location>
        <begin position="26"/>
        <end position="335"/>
    </location>
</feature>
<comment type="similarity">
    <text evidence="8 9">Belongs to the class-I aminoacyl-tRNA synthetase family.</text>
</comment>
<feature type="binding site" evidence="8">
    <location>
        <position position="210"/>
    </location>
    <ligand>
        <name>L-glutamine</name>
        <dbReference type="ChEBI" id="CHEBI:58359"/>
    </ligand>
</feature>
<dbReference type="PRINTS" id="PR00987">
    <property type="entry name" value="TRNASYNTHGLU"/>
</dbReference>
<evidence type="ECO:0000259" key="10">
    <source>
        <dbReference type="Pfam" id="PF00749"/>
    </source>
</evidence>
<dbReference type="InterPro" id="IPR001412">
    <property type="entry name" value="aa-tRNA-synth_I_CS"/>
</dbReference>
<dbReference type="InterPro" id="IPR011035">
    <property type="entry name" value="Ribosomal_bL25/Gln-tRNA_synth"/>
</dbReference>
<feature type="binding site" evidence="8">
    <location>
        <begin position="259"/>
        <end position="260"/>
    </location>
    <ligand>
        <name>ATP</name>
        <dbReference type="ChEBI" id="CHEBI:30616"/>
    </ligand>
</feature>
<dbReference type="RefSeq" id="WP_063213879.1">
    <property type="nucleotide sequence ID" value="NZ_VIJZ01000003.1"/>
</dbReference>
<dbReference type="Gene3D" id="3.90.800.10">
    <property type="entry name" value="Glutamyl-tRNA Synthetase, Domain 3"/>
    <property type="match status" value="1"/>
</dbReference>
<feature type="domain" description="tRNA synthetases class I (E and Q) anti-codon binding" evidence="12">
    <location>
        <begin position="455"/>
        <end position="533"/>
    </location>
</feature>
<evidence type="ECO:0000259" key="12">
    <source>
        <dbReference type="Pfam" id="PF20974"/>
    </source>
</evidence>
<evidence type="ECO:0000313" key="14">
    <source>
        <dbReference type="Proteomes" id="UP000319219"/>
    </source>
</evidence>
<dbReference type="Pfam" id="PF20974">
    <property type="entry name" value="tRNA-synt_1c_C2"/>
    <property type="match status" value="1"/>
</dbReference>
<dbReference type="PANTHER" id="PTHR43097:SF5">
    <property type="entry name" value="GLUTAMATE--TRNA LIGASE"/>
    <property type="match status" value="1"/>
</dbReference>
<evidence type="ECO:0000256" key="3">
    <source>
        <dbReference type="ARBA" id="ARBA00022741"/>
    </source>
</evidence>
<dbReference type="InterPro" id="IPR022861">
    <property type="entry name" value="Gln_tRNA_ligase_bac"/>
</dbReference>
<feature type="binding site" evidence="8">
    <location>
        <position position="66"/>
    </location>
    <ligand>
        <name>L-glutamine</name>
        <dbReference type="ChEBI" id="CHEBI:58359"/>
    </ligand>
</feature>
<comment type="subunit">
    <text evidence="8">Monomer.</text>
</comment>
<comment type="subcellular location">
    <subcellularLocation>
        <location evidence="8">Cytoplasm</location>
    </subcellularLocation>
</comment>
<evidence type="ECO:0000256" key="2">
    <source>
        <dbReference type="ARBA" id="ARBA00022598"/>
    </source>
</evidence>
<evidence type="ECO:0000259" key="11">
    <source>
        <dbReference type="Pfam" id="PF03950"/>
    </source>
</evidence>
<evidence type="ECO:0000256" key="8">
    <source>
        <dbReference type="HAMAP-Rule" id="MF_00126"/>
    </source>
</evidence>
<comment type="caution">
    <text evidence="8">Lacks conserved residue(s) required for the propagation of feature annotation.</text>
</comment>
<dbReference type="EC" id="6.1.1.18" evidence="8"/>
<evidence type="ECO:0000256" key="1">
    <source>
        <dbReference type="ARBA" id="ARBA00022490"/>
    </source>
</evidence>
<dbReference type="PANTHER" id="PTHR43097">
    <property type="entry name" value="GLUTAMINE-TRNA LIGASE"/>
    <property type="match status" value="1"/>
</dbReference>
<evidence type="ECO:0000256" key="6">
    <source>
        <dbReference type="ARBA" id="ARBA00023146"/>
    </source>
</evidence>
<dbReference type="Gene3D" id="3.40.50.620">
    <property type="entry name" value="HUPs"/>
    <property type="match status" value="1"/>
</dbReference>
<feature type="domain" description="Glutamyl/glutaminyl-tRNA synthetase class Ib anti-codon binding" evidence="11">
    <location>
        <begin position="338"/>
        <end position="438"/>
    </location>
</feature>
<evidence type="ECO:0000313" key="13">
    <source>
        <dbReference type="EMBL" id="TQR99434.1"/>
    </source>
</evidence>
<dbReference type="Gene3D" id="2.40.240.10">
    <property type="entry name" value="Ribosomal Protein L25, Chain P"/>
    <property type="match status" value="2"/>
</dbReference>
<feature type="short sequence motif" description="'HIGH' region" evidence="8">
    <location>
        <begin position="33"/>
        <end position="43"/>
    </location>
</feature>
<dbReference type="InterPro" id="IPR020056">
    <property type="entry name" value="Rbsml_bL25/Gln-tRNA_synth_N"/>
</dbReference>
<keyword evidence="1 8" id="KW-0963">Cytoplasm</keyword>
<proteinExistence type="inferred from homology"/>
<keyword evidence="3 8" id="KW-0547">Nucleotide-binding</keyword>
<dbReference type="SUPFAM" id="SSF52374">
    <property type="entry name" value="Nucleotidylyl transferase"/>
    <property type="match status" value="1"/>
</dbReference>
<dbReference type="Gene3D" id="1.10.1160.10">
    <property type="entry name" value="Glutamyl-trna Synthetase, Domain 2"/>
    <property type="match status" value="1"/>
</dbReference>
<protein>
    <recommendedName>
        <fullName evidence="8">Glutamine--tRNA ligase</fullName>
        <ecNumber evidence="8">6.1.1.18</ecNumber>
    </recommendedName>
    <alternativeName>
        <fullName evidence="8">Glutaminyl-tRNA synthetase</fullName>
        <shortName evidence="8">GlnRS</shortName>
    </alternativeName>
</protein>
<dbReference type="InterPro" id="IPR000924">
    <property type="entry name" value="Glu/Gln-tRNA-synth"/>
</dbReference>
<evidence type="ECO:0000256" key="5">
    <source>
        <dbReference type="ARBA" id="ARBA00022917"/>
    </source>
</evidence>
<accession>A0ABY3B697</accession>
<dbReference type="InterPro" id="IPR014729">
    <property type="entry name" value="Rossmann-like_a/b/a_fold"/>
</dbReference>
<dbReference type="EMBL" id="VIJZ01000003">
    <property type="protein sequence ID" value="TQR99434.1"/>
    <property type="molecule type" value="Genomic_DNA"/>
</dbReference>
<dbReference type="InterPro" id="IPR020059">
    <property type="entry name" value="Glu/Gln-tRNA-synth_Ib_codon-bd"/>
</dbReference>
<dbReference type="NCBIfam" id="TIGR00440">
    <property type="entry name" value="glnS"/>
    <property type="match status" value="1"/>
</dbReference>
<dbReference type="Proteomes" id="UP000319219">
    <property type="component" value="Unassembled WGS sequence"/>
</dbReference>
<comment type="catalytic activity">
    <reaction evidence="7 8">
        <text>tRNA(Gln) + L-glutamine + ATP = L-glutaminyl-tRNA(Gln) + AMP + diphosphate</text>
        <dbReference type="Rhea" id="RHEA:20121"/>
        <dbReference type="Rhea" id="RHEA-COMP:9662"/>
        <dbReference type="Rhea" id="RHEA-COMP:9681"/>
        <dbReference type="ChEBI" id="CHEBI:30616"/>
        <dbReference type="ChEBI" id="CHEBI:33019"/>
        <dbReference type="ChEBI" id="CHEBI:58359"/>
        <dbReference type="ChEBI" id="CHEBI:78442"/>
        <dbReference type="ChEBI" id="CHEBI:78521"/>
        <dbReference type="ChEBI" id="CHEBI:456215"/>
        <dbReference type="EC" id="6.1.1.18"/>
    </reaction>
</comment>
<dbReference type="InterPro" id="IPR004514">
    <property type="entry name" value="Gln-tRNA-synth"/>
</dbReference>
<evidence type="ECO:0000256" key="7">
    <source>
        <dbReference type="ARBA" id="ARBA00048270"/>
    </source>
</evidence>
<keyword evidence="14" id="KW-1185">Reference proteome</keyword>
<sequence>MEKPITPPNFIKNVIEEDLRTGKVKQVVTRFPPEPNGYLHIGHAKAIWINFSLGDEFGGRTNLRFDDTNPAKEDTEYVNSIQEDVKWLGYEWEEKHFASNYFEEMYKRAILLIQKGKAYVDDQSADQIRETRGTLTEPGQNSPYRDRSVEENLKLFEEMRAGKYQNGEKVLRAKIDMTSPNINLRDPVIYRISHTAHHNTGDTWCIYPMYSYAHPLEDAIEGVTHSLCSLEFEDQRPLYDWVVAECEMENVPHQYEFGRLNLAQTVTSKRKLKLLVEEKHVDGWDDPRMPTISGLRRRGYTPEAIRSFVYETGISKAYGVIDLQVLEHFAREDLKLKAPRTMAVIDPLKVVITNYPEGQVEMLEAENNTENPELGTRQIPFSREIYIEREDFMENPPSKYFRLFPGNEVRLKHAYFIKCNDVIKDADGRVTEIHCTYDIETKSGSGFTGRKVKGTIHWVEATQAVPAEFRLYEPLINAEEPEALEEDGSEKSFLDQLNPNSLEIAHGYVERNMKEAQPQDKFQFFRHGYFSVDPKLSKPGEPVFNRVVSLKSSFQLPKQ</sequence>
<name>A0ABY3B697_9BACL</name>
<feature type="short sequence motif" description="'KMSKS' region" evidence="8">
    <location>
        <begin position="266"/>
        <end position="270"/>
    </location>
</feature>
<dbReference type="PROSITE" id="PS00178">
    <property type="entry name" value="AA_TRNA_LIGASE_I"/>
    <property type="match status" value="1"/>
</dbReference>
<dbReference type="GO" id="GO:0016874">
    <property type="term" value="F:ligase activity"/>
    <property type="evidence" value="ECO:0007669"/>
    <property type="project" value="UniProtKB-KW"/>
</dbReference>
<dbReference type="SUPFAM" id="SSF50715">
    <property type="entry name" value="Ribosomal protein L25-like"/>
    <property type="match status" value="1"/>
</dbReference>
<dbReference type="Pfam" id="PF00749">
    <property type="entry name" value="tRNA-synt_1c"/>
    <property type="match status" value="1"/>
</dbReference>
<dbReference type="InterPro" id="IPR020061">
    <property type="entry name" value="Glu_tRNA_lig_a-bdl"/>
</dbReference>
<reference evidence="13 14" key="1">
    <citation type="submission" date="2019-07" db="EMBL/GenBank/DDBJ databases">
        <title>Paenibacillus ottowii sp. nov. isolated from a fermentation system processing bovine manure.</title>
        <authorList>
            <person name="Velazquez L.F."/>
            <person name="Rajbanshi S."/>
            <person name="Guan S."/>
            <person name="Hinchee M."/>
            <person name="Welsh A."/>
        </authorList>
    </citation>
    <scope>NUCLEOTIDE SEQUENCE [LARGE SCALE GENOMIC DNA]</scope>
    <source>
        <strain evidence="13 14">MS2379</strain>
    </source>
</reference>
<keyword evidence="4 8" id="KW-0067">ATP-binding</keyword>
<organism evidence="13 14">
    <name type="scientific">Paenibacillus ottowii</name>
    <dbReference type="NCBI Taxonomy" id="2315729"/>
    <lineage>
        <taxon>Bacteria</taxon>
        <taxon>Bacillati</taxon>
        <taxon>Bacillota</taxon>
        <taxon>Bacilli</taxon>
        <taxon>Bacillales</taxon>
        <taxon>Paenibacillaceae</taxon>
        <taxon>Paenibacillus</taxon>
    </lineage>
</organism>
<dbReference type="InterPro" id="IPR050132">
    <property type="entry name" value="Gln/Glu-tRNA_Ligase"/>
</dbReference>
<keyword evidence="2 8" id="KW-0436">Ligase</keyword>
<evidence type="ECO:0000256" key="4">
    <source>
        <dbReference type="ARBA" id="ARBA00022840"/>
    </source>
</evidence>
<feature type="binding site" evidence="8">
    <location>
        <begin position="40"/>
        <end position="46"/>
    </location>
    <ligand>
        <name>ATP</name>
        <dbReference type="ChEBI" id="CHEBI:30616"/>
    </ligand>
</feature>
<feature type="binding site" evidence="8">
    <location>
        <begin position="34"/>
        <end position="36"/>
    </location>
    <ligand>
        <name>ATP</name>
        <dbReference type="ChEBI" id="CHEBI:30616"/>
    </ligand>
</feature>
<dbReference type="InterPro" id="IPR049437">
    <property type="entry name" value="tRNA-synt_1c_C2"/>
</dbReference>
<dbReference type="InterPro" id="IPR020058">
    <property type="entry name" value="Glu/Gln-tRNA-synth_Ib_cat-dom"/>
</dbReference>
<dbReference type="HAMAP" id="MF_00126">
    <property type="entry name" value="Gln_tRNA_synth"/>
    <property type="match status" value="1"/>
</dbReference>
<keyword evidence="6 8" id="KW-0030">Aminoacyl-tRNA synthetase</keyword>
<gene>
    <name evidence="8" type="primary">glnS</name>
    <name evidence="13" type="ORF">FKV70_07940</name>
</gene>